<protein>
    <submittedName>
        <fullName evidence="1">Uncharacterized protein</fullName>
    </submittedName>
</protein>
<accession>A0A0C2PWT7</accession>
<evidence type="ECO:0000313" key="2">
    <source>
        <dbReference type="Proteomes" id="UP000053820"/>
    </source>
</evidence>
<sequence length="158" mass="17661">MSQQSADIPHLQRIEDLLQRAGSRAAPAMVAALHNRFSCRLCGQVAAFPCQFVTRDCECLMCGICLYRAIISSMCHNCGQWHHRITCPSCNLPFGPEGPAGHLTASPITYAIFAGHQLDPDLQSVFRMVDSLTVYLPPHISDWQRGGDLRVDWSRRHE</sequence>
<organism evidence="1 2">
    <name type="scientific">Hydnomerulius pinastri MD-312</name>
    <dbReference type="NCBI Taxonomy" id="994086"/>
    <lineage>
        <taxon>Eukaryota</taxon>
        <taxon>Fungi</taxon>
        <taxon>Dikarya</taxon>
        <taxon>Basidiomycota</taxon>
        <taxon>Agaricomycotina</taxon>
        <taxon>Agaricomycetes</taxon>
        <taxon>Agaricomycetidae</taxon>
        <taxon>Boletales</taxon>
        <taxon>Boletales incertae sedis</taxon>
        <taxon>Leucogyrophana</taxon>
    </lineage>
</organism>
<gene>
    <name evidence="1" type="ORF">HYDPIDRAFT_34964</name>
</gene>
<dbReference type="Proteomes" id="UP000053820">
    <property type="component" value="Unassembled WGS sequence"/>
</dbReference>
<dbReference type="EMBL" id="KN840247">
    <property type="protein sequence ID" value="KIJ57585.1"/>
    <property type="molecule type" value="Genomic_DNA"/>
</dbReference>
<dbReference type="HOGENOM" id="CLU_1669600_0_0_1"/>
<proteinExistence type="predicted"/>
<keyword evidence="2" id="KW-1185">Reference proteome</keyword>
<reference evidence="1 2" key="1">
    <citation type="submission" date="2014-04" db="EMBL/GenBank/DDBJ databases">
        <title>Evolutionary Origins and Diversification of the Mycorrhizal Mutualists.</title>
        <authorList>
            <consortium name="DOE Joint Genome Institute"/>
            <consortium name="Mycorrhizal Genomics Consortium"/>
            <person name="Kohler A."/>
            <person name="Kuo A."/>
            <person name="Nagy L.G."/>
            <person name="Floudas D."/>
            <person name="Copeland A."/>
            <person name="Barry K.W."/>
            <person name="Cichocki N."/>
            <person name="Veneault-Fourrey C."/>
            <person name="LaButti K."/>
            <person name="Lindquist E.A."/>
            <person name="Lipzen A."/>
            <person name="Lundell T."/>
            <person name="Morin E."/>
            <person name="Murat C."/>
            <person name="Riley R."/>
            <person name="Ohm R."/>
            <person name="Sun H."/>
            <person name="Tunlid A."/>
            <person name="Henrissat B."/>
            <person name="Grigoriev I.V."/>
            <person name="Hibbett D.S."/>
            <person name="Martin F."/>
        </authorList>
    </citation>
    <scope>NUCLEOTIDE SEQUENCE [LARGE SCALE GENOMIC DNA]</scope>
    <source>
        <strain evidence="1 2">MD-312</strain>
    </source>
</reference>
<evidence type="ECO:0000313" key="1">
    <source>
        <dbReference type="EMBL" id="KIJ57585.1"/>
    </source>
</evidence>
<dbReference type="AlphaFoldDB" id="A0A0C2PWT7"/>
<name>A0A0C2PWT7_9AGAM</name>